<feature type="compositionally biased region" description="Low complexity" evidence="1">
    <location>
        <begin position="73"/>
        <end position="88"/>
    </location>
</feature>
<feature type="region of interest" description="Disordered" evidence="1">
    <location>
        <begin position="1"/>
        <end position="129"/>
    </location>
</feature>
<gene>
    <name evidence="2" type="ORF">Aco04nite_83540</name>
</gene>
<accession>A0A919T3E2</accession>
<protein>
    <submittedName>
        <fullName evidence="2">Uncharacterized protein</fullName>
    </submittedName>
</protein>
<feature type="compositionally biased region" description="Pro residues" evidence="1">
    <location>
        <begin position="61"/>
        <end position="72"/>
    </location>
</feature>
<reference evidence="2" key="1">
    <citation type="submission" date="2021-03" db="EMBL/GenBank/DDBJ databases">
        <title>Whole genome shotgun sequence of Actinoplanes consettensis NBRC 14913.</title>
        <authorList>
            <person name="Komaki H."/>
            <person name="Tamura T."/>
        </authorList>
    </citation>
    <scope>NUCLEOTIDE SEQUENCE</scope>
    <source>
        <strain evidence="2">NBRC 14913</strain>
    </source>
</reference>
<name>A0A919T3E2_9ACTN</name>
<evidence type="ECO:0000313" key="2">
    <source>
        <dbReference type="EMBL" id="GIM82841.1"/>
    </source>
</evidence>
<dbReference type="AlphaFoldDB" id="A0A919T3E2"/>
<dbReference type="EMBL" id="BOQP01000052">
    <property type="protein sequence ID" value="GIM82841.1"/>
    <property type="molecule type" value="Genomic_DNA"/>
</dbReference>
<comment type="caution">
    <text evidence="2">The sequence shown here is derived from an EMBL/GenBank/DDBJ whole genome shotgun (WGS) entry which is preliminary data.</text>
</comment>
<keyword evidence="3" id="KW-1185">Reference proteome</keyword>
<evidence type="ECO:0000313" key="3">
    <source>
        <dbReference type="Proteomes" id="UP000680865"/>
    </source>
</evidence>
<proteinExistence type="predicted"/>
<evidence type="ECO:0000256" key="1">
    <source>
        <dbReference type="SAM" id="MobiDB-lite"/>
    </source>
</evidence>
<sequence length="129" mass="13502">MFARSAADRANPLPPCASLIRPLPASPSWGAAYPPADHSSKTIMPEIRRRAIAPATLSPTAPDPEPVSPIPDPSLSATPTSDPVSPTPDARPRASQPYTGPKPKPLSLTPSPSPSAWPRARLPGLRLPV</sequence>
<organism evidence="2 3">
    <name type="scientific">Winogradskya consettensis</name>
    <dbReference type="NCBI Taxonomy" id="113560"/>
    <lineage>
        <taxon>Bacteria</taxon>
        <taxon>Bacillati</taxon>
        <taxon>Actinomycetota</taxon>
        <taxon>Actinomycetes</taxon>
        <taxon>Micromonosporales</taxon>
        <taxon>Micromonosporaceae</taxon>
        <taxon>Winogradskya</taxon>
    </lineage>
</organism>
<dbReference type="Proteomes" id="UP000680865">
    <property type="component" value="Unassembled WGS sequence"/>
</dbReference>